<gene>
    <name evidence="1" type="ORF">BOTBODRAFT_121981</name>
</gene>
<dbReference type="HOGENOM" id="CLU_2793652_0_0_1"/>
<protein>
    <submittedName>
        <fullName evidence="1">Uncharacterized protein</fullName>
    </submittedName>
</protein>
<dbReference type="EMBL" id="KL198162">
    <property type="protein sequence ID" value="KDQ06014.1"/>
    <property type="molecule type" value="Genomic_DNA"/>
</dbReference>
<evidence type="ECO:0000313" key="2">
    <source>
        <dbReference type="Proteomes" id="UP000027195"/>
    </source>
</evidence>
<keyword evidence="2" id="KW-1185">Reference proteome</keyword>
<sequence>MLTAILCMLVYYNSLRNYQFQQLLAIFWKSCGLASKAIDVLHACGLSMCDTWIQEVISSLDEGNFSVF</sequence>
<accession>A0A067LSJ0</accession>
<organism evidence="1 2">
    <name type="scientific">Botryobasidium botryosum (strain FD-172 SS1)</name>
    <dbReference type="NCBI Taxonomy" id="930990"/>
    <lineage>
        <taxon>Eukaryota</taxon>
        <taxon>Fungi</taxon>
        <taxon>Dikarya</taxon>
        <taxon>Basidiomycota</taxon>
        <taxon>Agaricomycotina</taxon>
        <taxon>Agaricomycetes</taxon>
        <taxon>Cantharellales</taxon>
        <taxon>Botryobasidiaceae</taxon>
        <taxon>Botryobasidium</taxon>
    </lineage>
</organism>
<evidence type="ECO:0000313" key="1">
    <source>
        <dbReference type="EMBL" id="KDQ06014.1"/>
    </source>
</evidence>
<dbReference type="OrthoDB" id="3251235at2759"/>
<dbReference type="Proteomes" id="UP000027195">
    <property type="component" value="Unassembled WGS sequence"/>
</dbReference>
<name>A0A067LSJ0_BOTB1</name>
<proteinExistence type="predicted"/>
<dbReference type="AlphaFoldDB" id="A0A067LSJ0"/>
<reference evidence="2" key="1">
    <citation type="journal article" date="2014" name="Proc. Natl. Acad. Sci. U.S.A.">
        <title>Extensive sampling of basidiomycete genomes demonstrates inadequacy of the white-rot/brown-rot paradigm for wood decay fungi.</title>
        <authorList>
            <person name="Riley R."/>
            <person name="Salamov A.A."/>
            <person name="Brown D.W."/>
            <person name="Nagy L.G."/>
            <person name="Floudas D."/>
            <person name="Held B.W."/>
            <person name="Levasseur A."/>
            <person name="Lombard V."/>
            <person name="Morin E."/>
            <person name="Otillar R."/>
            <person name="Lindquist E.A."/>
            <person name="Sun H."/>
            <person name="LaButti K.M."/>
            <person name="Schmutz J."/>
            <person name="Jabbour D."/>
            <person name="Luo H."/>
            <person name="Baker S.E."/>
            <person name="Pisabarro A.G."/>
            <person name="Walton J.D."/>
            <person name="Blanchette R.A."/>
            <person name="Henrissat B."/>
            <person name="Martin F."/>
            <person name="Cullen D."/>
            <person name="Hibbett D.S."/>
            <person name="Grigoriev I.V."/>
        </authorList>
    </citation>
    <scope>NUCLEOTIDE SEQUENCE [LARGE SCALE GENOMIC DNA]</scope>
    <source>
        <strain evidence="2">FD-172 SS1</strain>
    </source>
</reference>
<dbReference type="InParanoid" id="A0A067LSJ0"/>